<dbReference type="InterPro" id="IPR021851">
    <property type="entry name" value="DUF3455"/>
</dbReference>
<feature type="signal peptide" evidence="1">
    <location>
        <begin position="1"/>
        <end position="18"/>
    </location>
</feature>
<evidence type="ECO:0000313" key="2">
    <source>
        <dbReference type="EMBL" id="KAF2457243.1"/>
    </source>
</evidence>
<dbReference type="PANTHER" id="PTHR35567">
    <property type="entry name" value="MALATE DEHYDROGENASE (AFU_ORTHOLOGUE AFUA_2G13800)"/>
    <property type="match status" value="1"/>
</dbReference>
<evidence type="ECO:0008006" key="4">
    <source>
        <dbReference type="Google" id="ProtNLM"/>
    </source>
</evidence>
<proteinExistence type="predicted"/>
<dbReference type="Pfam" id="PF11937">
    <property type="entry name" value="DUF3455"/>
    <property type="match status" value="1"/>
</dbReference>
<dbReference type="PANTHER" id="PTHR35567:SF1">
    <property type="entry name" value="CONSERVED FUNGAL PROTEIN (AFU_ORTHOLOGUE AFUA_1G14230)"/>
    <property type="match status" value="1"/>
</dbReference>
<dbReference type="AlphaFoldDB" id="A0A6A6P1A4"/>
<dbReference type="OrthoDB" id="1859733at2759"/>
<evidence type="ECO:0000313" key="3">
    <source>
        <dbReference type="Proteomes" id="UP000799766"/>
    </source>
</evidence>
<organism evidence="2 3">
    <name type="scientific">Lineolata rhizophorae</name>
    <dbReference type="NCBI Taxonomy" id="578093"/>
    <lineage>
        <taxon>Eukaryota</taxon>
        <taxon>Fungi</taxon>
        <taxon>Dikarya</taxon>
        <taxon>Ascomycota</taxon>
        <taxon>Pezizomycotina</taxon>
        <taxon>Dothideomycetes</taxon>
        <taxon>Dothideomycetes incertae sedis</taxon>
        <taxon>Lineolatales</taxon>
        <taxon>Lineolataceae</taxon>
        <taxon>Lineolata</taxon>
    </lineage>
</organism>
<keyword evidence="1" id="KW-0732">Signal</keyword>
<sequence>MAVLKSLILAAAAMSTSALALGDRIQAREVTLSYGIPQTGTGEELSFSEADLPTLRFVTIGRGVQNYTCASPSDAPVQKGPAAGAVAQLFDATAEVANNQPLVDAVTNVAVGNPRPDLAADALASLFPLNGQFAPVAHHFFTADGVPTFDFGERGLLSGAKLENVPAPDDAAASPNGAAAVDWLLIDAVEPSNQFSKVARIVTAGGKPPASCEGQESVIAVDYAAQYWFWA</sequence>
<dbReference type="EMBL" id="MU001681">
    <property type="protein sequence ID" value="KAF2457243.1"/>
    <property type="molecule type" value="Genomic_DNA"/>
</dbReference>
<dbReference type="Proteomes" id="UP000799766">
    <property type="component" value="Unassembled WGS sequence"/>
</dbReference>
<feature type="chain" id="PRO_5025636042" description="Malate dehydrogenase" evidence="1">
    <location>
        <begin position="19"/>
        <end position="231"/>
    </location>
</feature>
<evidence type="ECO:0000256" key="1">
    <source>
        <dbReference type="SAM" id="SignalP"/>
    </source>
</evidence>
<keyword evidence="3" id="KW-1185">Reference proteome</keyword>
<name>A0A6A6P1A4_9PEZI</name>
<gene>
    <name evidence="2" type="ORF">BDY21DRAFT_37605</name>
</gene>
<accession>A0A6A6P1A4</accession>
<protein>
    <recommendedName>
        <fullName evidence="4">Malate dehydrogenase</fullName>
    </recommendedName>
</protein>
<reference evidence="2" key="1">
    <citation type="journal article" date="2020" name="Stud. Mycol.">
        <title>101 Dothideomycetes genomes: a test case for predicting lifestyles and emergence of pathogens.</title>
        <authorList>
            <person name="Haridas S."/>
            <person name="Albert R."/>
            <person name="Binder M."/>
            <person name="Bloem J."/>
            <person name="Labutti K."/>
            <person name="Salamov A."/>
            <person name="Andreopoulos B."/>
            <person name="Baker S."/>
            <person name="Barry K."/>
            <person name="Bills G."/>
            <person name="Bluhm B."/>
            <person name="Cannon C."/>
            <person name="Castanera R."/>
            <person name="Culley D."/>
            <person name="Daum C."/>
            <person name="Ezra D."/>
            <person name="Gonzalez J."/>
            <person name="Henrissat B."/>
            <person name="Kuo A."/>
            <person name="Liang C."/>
            <person name="Lipzen A."/>
            <person name="Lutzoni F."/>
            <person name="Magnuson J."/>
            <person name="Mondo S."/>
            <person name="Nolan M."/>
            <person name="Ohm R."/>
            <person name="Pangilinan J."/>
            <person name="Park H.-J."/>
            <person name="Ramirez L."/>
            <person name="Alfaro M."/>
            <person name="Sun H."/>
            <person name="Tritt A."/>
            <person name="Yoshinaga Y."/>
            <person name="Zwiers L.-H."/>
            <person name="Turgeon B."/>
            <person name="Goodwin S."/>
            <person name="Spatafora J."/>
            <person name="Crous P."/>
            <person name="Grigoriev I."/>
        </authorList>
    </citation>
    <scope>NUCLEOTIDE SEQUENCE</scope>
    <source>
        <strain evidence="2">ATCC 16933</strain>
    </source>
</reference>